<proteinExistence type="predicted"/>
<evidence type="ECO:0000313" key="3">
    <source>
        <dbReference type="Proteomes" id="UP001165121"/>
    </source>
</evidence>
<protein>
    <submittedName>
        <fullName evidence="2">Unnamed protein product</fullName>
    </submittedName>
</protein>
<reference evidence="2" key="1">
    <citation type="submission" date="2023-04" db="EMBL/GenBank/DDBJ databases">
        <title>Phytophthora fragariaefolia NBRC 109709.</title>
        <authorList>
            <person name="Ichikawa N."/>
            <person name="Sato H."/>
            <person name="Tonouchi N."/>
        </authorList>
    </citation>
    <scope>NUCLEOTIDE SEQUENCE</scope>
    <source>
        <strain evidence="2">NBRC 109709</strain>
    </source>
</reference>
<dbReference type="EMBL" id="BSXT01002048">
    <property type="protein sequence ID" value="GMF46824.1"/>
    <property type="molecule type" value="Genomic_DNA"/>
</dbReference>
<organism evidence="2 3">
    <name type="scientific">Phytophthora fragariaefolia</name>
    <dbReference type="NCBI Taxonomy" id="1490495"/>
    <lineage>
        <taxon>Eukaryota</taxon>
        <taxon>Sar</taxon>
        <taxon>Stramenopiles</taxon>
        <taxon>Oomycota</taxon>
        <taxon>Peronosporomycetes</taxon>
        <taxon>Peronosporales</taxon>
        <taxon>Peronosporaceae</taxon>
        <taxon>Phytophthora</taxon>
    </lineage>
</organism>
<accession>A0A9W6XVM6</accession>
<sequence length="136" mass="15167">MEIEFVAAAHAAQELMGLRERSIPVAKPMVMHKNNQTATTYGWSESSSDKAKLIDVAYKLRRPPKASSRRQMRVITRHRDGRKQDHGVVHTGKLCKLSTLGSSECGEDKQAAQSRNATTSRVYRSAKSRNRQVSTG</sequence>
<feature type="compositionally biased region" description="Basic residues" evidence="1">
    <location>
        <begin position="61"/>
        <end position="81"/>
    </location>
</feature>
<gene>
    <name evidence="2" type="ORF">Pfra01_001739500</name>
</gene>
<feature type="compositionally biased region" description="Polar residues" evidence="1">
    <location>
        <begin position="111"/>
        <end position="122"/>
    </location>
</feature>
<feature type="region of interest" description="Disordered" evidence="1">
    <location>
        <begin position="61"/>
        <end position="136"/>
    </location>
</feature>
<evidence type="ECO:0000313" key="2">
    <source>
        <dbReference type="EMBL" id="GMF46824.1"/>
    </source>
</evidence>
<name>A0A9W6XVM6_9STRA</name>
<evidence type="ECO:0000256" key="1">
    <source>
        <dbReference type="SAM" id="MobiDB-lite"/>
    </source>
</evidence>
<comment type="caution">
    <text evidence="2">The sequence shown here is derived from an EMBL/GenBank/DDBJ whole genome shotgun (WGS) entry which is preliminary data.</text>
</comment>
<dbReference type="AlphaFoldDB" id="A0A9W6XVM6"/>
<dbReference type="Proteomes" id="UP001165121">
    <property type="component" value="Unassembled WGS sequence"/>
</dbReference>
<keyword evidence="3" id="KW-1185">Reference proteome</keyword>